<accession>A0A857MGR1</accession>
<dbReference type="InterPro" id="IPR002347">
    <property type="entry name" value="SDR_fam"/>
</dbReference>
<keyword evidence="3" id="KW-0520">NAD</keyword>
<dbReference type="PRINTS" id="PR00081">
    <property type="entry name" value="GDHRDH"/>
</dbReference>
<dbReference type="AlphaFoldDB" id="A0A857MGR1"/>
<reference evidence="4" key="1">
    <citation type="journal article" date="2021" name="Nat. Microbiol.">
        <title>Cocultivation of an ultrasmall environmental parasitic bacterium with lytic ability against bacteria associated with wastewater foams.</title>
        <authorList>
            <person name="Batinovic S."/>
            <person name="Rose J.J.A."/>
            <person name="Ratcliffe J."/>
            <person name="Seviour R.J."/>
            <person name="Petrovski S."/>
        </authorList>
    </citation>
    <scope>NUCLEOTIDE SEQUENCE</scope>
    <source>
        <strain evidence="4">CON44</strain>
    </source>
</reference>
<dbReference type="PANTHER" id="PTHR24321">
    <property type="entry name" value="DEHYDROGENASES, SHORT CHAIN"/>
    <property type="match status" value="1"/>
</dbReference>
<dbReference type="FunFam" id="3.40.50.720:FF:000084">
    <property type="entry name" value="Short-chain dehydrogenase reductase"/>
    <property type="match status" value="1"/>
</dbReference>
<name>A0A857MGR1_9ACTN</name>
<dbReference type="RefSeq" id="WP_005182910.1">
    <property type="nucleotide sequence ID" value="NZ_CP045804.1"/>
</dbReference>
<evidence type="ECO:0000313" key="4">
    <source>
        <dbReference type="EMBL" id="QHN39990.1"/>
    </source>
</evidence>
<evidence type="ECO:0000256" key="2">
    <source>
        <dbReference type="ARBA" id="ARBA00023002"/>
    </source>
</evidence>
<dbReference type="InterPro" id="IPR036291">
    <property type="entry name" value="NAD(P)-bd_dom_sf"/>
</dbReference>
<dbReference type="SUPFAM" id="SSF51735">
    <property type="entry name" value="NAD(P)-binding Rossmann-fold domains"/>
    <property type="match status" value="1"/>
</dbReference>
<evidence type="ECO:0000256" key="3">
    <source>
        <dbReference type="ARBA" id="ARBA00023027"/>
    </source>
</evidence>
<proteinExistence type="inferred from homology"/>
<dbReference type="NCBIfam" id="NF009467">
    <property type="entry name" value="PRK12826.1-3"/>
    <property type="match status" value="1"/>
</dbReference>
<dbReference type="Pfam" id="PF13561">
    <property type="entry name" value="adh_short_C2"/>
    <property type="match status" value="1"/>
</dbReference>
<gene>
    <name evidence="4" type="ORF">GII30_13230</name>
</gene>
<sequence length="279" mass="29647">MDRVRGKVAFISGIARGQGRSHAVALAREGADIIGFDLCDEHVGYPLAREADLAETVRLVEEAGGRIVAERADSRDLDAVTAVLKKGIERFGRVDIAVPNAGVVSYNPIWEWSTEQFRNVLDTNLIGVWHVVKAAMPHMVEAGSGGSFIFTGSVASLKGCPNTGAYEISKHGVVGLMRLVAMEGATHNIRSNIICPTNVRTGMIDNAQTIGLFVPDNPQATLDDAAPAFATMNMLPIPWVTAQDISNGVVFLASDEARYITSVVLPIDAGSSDTISMGG</sequence>
<dbReference type="NCBIfam" id="TIGR03971">
    <property type="entry name" value="SDR_subfam_1"/>
    <property type="match status" value="1"/>
</dbReference>
<dbReference type="GO" id="GO:0016491">
    <property type="term" value="F:oxidoreductase activity"/>
    <property type="evidence" value="ECO:0007669"/>
    <property type="project" value="UniProtKB-KW"/>
</dbReference>
<protein>
    <submittedName>
        <fullName evidence="4">Mycofactocin-coupled SDR family oxidoreductase</fullName>
        <ecNumber evidence="4">1.1.99.-</ecNumber>
    </submittedName>
</protein>
<evidence type="ECO:0000256" key="1">
    <source>
        <dbReference type="ARBA" id="ARBA00006484"/>
    </source>
</evidence>
<organism evidence="4">
    <name type="scientific">Gordonia amarae</name>
    <dbReference type="NCBI Taxonomy" id="36821"/>
    <lineage>
        <taxon>Bacteria</taxon>
        <taxon>Bacillati</taxon>
        <taxon>Actinomycetota</taxon>
        <taxon>Actinomycetes</taxon>
        <taxon>Mycobacteriales</taxon>
        <taxon>Gordoniaceae</taxon>
        <taxon>Gordonia</taxon>
    </lineage>
</organism>
<dbReference type="Gene3D" id="3.40.50.720">
    <property type="entry name" value="NAD(P)-binding Rossmann-like Domain"/>
    <property type="match status" value="1"/>
</dbReference>
<dbReference type="InterPro" id="IPR023985">
    <property type="entry name" value="SDR_subfam_1"/>
</dbReference>
<keyword evidence="2 4" id="KW-0560">Oxidoreductase</keyword>
<dbReference type="PANTHER" id="PTHR24321:SF8">
    <property type="entry name" value="ESTRADIOL 17-BETA-DEHYDROGENASE 8-RELATED"/>
    <property type="match status" value="1"/>
</dbReference>
<dbReference type="EC" id="1.1.99.-" evidence="4"/>
<dbReference type="EMBL" id="CP045810">
    <property type="protein sequence ID" value="QHN39990.1"/>
    <property type="molecule type" value="Genomic_DNA"/>
</dbReference>
<comment type="similarity">
    <text evidence="1">Belongs to the short-chain dehydrogenases/reductases (SDR) family.</text>
</comment>
<dbReference type="CDD" id="cd05233">
    <property type="entry name" value="SDR_c"/>
    <property type="match status" value="1"/>
</dbReference>